<evidence type="ECO:0000256" key="7">
    <source>
        <dbReference type="PIRNR" id="PIRNR001369"/>
    </source>
</evidence>
<dbReference type="InterPro" id="IPR010953">
    <property type="entry name" value="Citrate_synthase_typ-I"/>
</dbReference>
<dbReference type="NCBIfam" id="TIGR01798">
    <property type="entry name" value="cit_synth_I"/>
    <property type="match status" value="1"/>
</dbReference>
<dbReference type="PANTHER" id="PTHR42871:SF1">
    <property type="entry name" value="CITRATE SYNTHASE"/>
    <property type="match status" value="1"/>
</dbReference>
<dbReference type="InterPro" id="IPR019810">
    <property type="entry name" value="Citrate_synthase_AS"/>
</dbReference>
<dbReference type="SUPFAM" id="SSF48256">
    <property type="entry name" value="Citrate synthase"/>
    <property type="match status" value="1"/>
</dbReference>
<dbReference type="GO" id="GO:0005737">
    <property type="term" value="C:cytoplasm"/>
    <property type="evidence" value="ECO:0007669"/>
    <property type="project" value="InterPro"/>
</dbReference>
<dbReference type="GO" id="GO:0036440">
    <property type="term" value="F:citrate synthase activity"/>
    <property type="evidence" value="ECO:0007669"/>
    <property type="project" value="UniProtKB-EC"/>
</dbReference>
<evidence type="ECO:0000256" key="10">
    <source>
        <dbReference type="RuleBase" id="RU003406"/>
    </source>
</evidence>
<comment type="pathway">
    <text evidence="1 9">Carbohydrate metabolism; tricarboxylic acid cycle; isocitrate from oxaloacetate: step 1/2.</text>
</comment>
<dbReference type="CDD" id="cd06114">
    <property type="entry name" value="EcCS_like"/>
    <property type="match status" value="1"/>
</dbReference>
<dbReference type="EMBL" id="JADBEM010000001">
    <property type="protein sequence ID" value="MBE1611809.1"/>
    <property type="molecule type" value="Genomic_DNA"/>
</dbReference>
<organism evidence="11 12">
    <name type="scientific">Actinopolymorpha pittospori</name>
    <dbReference type="NCBI Taxonomy" id="648752"/>
    <lineage>
        <taxon>Bacteria</taxon>
        <taxon>Bacillati</taxon>
        <taxon>Actinomycetota</taxon>
        <taxon>Actinomycetes</taxon>
        <taxon>Propionibacteriales</taxon>
        <taxon>Actinopolymorphaceae</taxon>
        <taxon>Actinopolymorpha</taxon>
    </lineage>
</organism>
<dbReference type="NCBIfam" id="NF004126">
    <property type="entry name" value="PRK05614.1"/>
    <property type="match status" value="1"/>
</dbReference>
<dbReference type="Pfam" id="PF00285">
    <property type="entry name" value="Citrate_synt"/>
    <property type="match status" value="1"/>
</dbReference>
<evidence type="ECO:0000256" key="3">
    <source>
        <dbReference type="ARBA" id="ARBA00022532"/>
    </source>
</evidence>
<name>A0A927RE61_9ACTN</name>
<dbReference type="PANTHER" id="PTHR42871">
    <property type="entry name" value="CITRATE SYNTHASE"/>
    <property type="match status" value="1"/>
</dbReference>
<feature type="active site" evidence="8">
    <location>
        <position position="336"/>
    </location>
</feature>
<dbReference type="InterPro" id="IPR016142">
    <property type="entry name" value="Citrate_synth-like_lrg_a-sub"/>
</dbReference>
<comment type="similarity">
    <text evidence="2 7 10">Belongs to the citrate synthase family.</text>
</comment>
<keyword evidence="3 9" id="KW-0816">Tricarboxylic acid cycle</keyword>
<dbReference type="Gene3D" id="2.20.28.60">
    <property type="match status" value="1"/>
</dbReference>
<keyword evidence="11" id="KW-0012">Acyltransferase</keyword>
<reference evidence="11" key="1">
    <citation type="submission" date="2020-10" db="EMBL/GenBank/DDBJ databases">
        <title>Sequencing the genomes of 1000 actinobacteria strains.</title>
        <authorList>
            <person name="Klenk H.-P."/>
        </authorList>
    </citation>
    <scope>NUCLEOTIDE SEQUENCE</scope>
    <source>
        <strain evidence="11">DSM 45354</strain>
    </source>
</reference>
<dbReference type="Proteomes" id="UP000638648">
    <property type="component" value="Unassembled WGS sequence"/>
</dbReference>
<evidence type="ECO:0000313" key="11">
    <source>
        <dbReference type="EMBL" id="MBE1611809.1"/>
    </source>
</evidence>
<evidence type="ECO:0000256" key="9">
    <source>
        <dbReference type="RuleBase" id="RU003370"/>
    </source>
</evidence>
<keyword evidence="4 7" id="KW-0808">Transferase</keyword>
<dbReference type="GO" id="GO:0006099">
    <property type="term" value="P:tricarboxylic acid cycle"/>
    <property type="evidence" value="ECO:0007669"/>
    <property type="project" value="UniProtKB-UniRule"/>
</dbReference>
<evidence type="ECO:0000313" key="12">
    <source>
        <dbReference type="Proteomes" id="UP000638648"/>
    </source>
</evidence>
<gene>
    <name evidence="11" type="ORF">HEB94_008657</name>
</gene>
<keyword evidence="12" id="KW-1185">Reference proteome</keyword>
<dbReference type="InterPro" id="IPR016143">
    <property type="entry name" value="Citrate_synth-like_sm_a-sub"/>
</dbReference>
<proteinExistence type="inferred from homology"/>
<comment type="caution">
    <text evidence="11">The sequence shown here is derived from an EMBL/GenBank/DDBJ whole genome shotgun (WGS) entry which is preliminary data.</text>
</comment>
<dbReference type="FunFam" id="1.10.230.10:FF:000002">
    <property type="entry name" value="Citrate synthase"/>
    <property type="match status" value="1"/>
</dbReference>
<comment type="catalytic activity">
    <reaction evidence="5 9">
        <text>oxaloacetate + acetyl-CoA + H2O = citrate + CoA + H(+)</text>
        <dbReference type="Rhea" id="RHEA:16845"/>
        <dbReference type="ChEBI" id="CHEBI:15377"/>
        <dbReference type="ChEBI" id="CHEBI:15378"/>
        <dbReference type="ChEBI" id="CHEBI:16452"/>
        <dbReference type="ChEBI" id="CHEBI:16947"/>
        <dbReference type="ChEBI" id="CHEBI:57287"/>
        <dbReference type="ChEBI" id="CHEBI:57288"/>
        <dbReference type="EC" id="2.3.3.16"/>
    </reaction>
</comment>
<accession>A0A927RE61</accession>
<dbReference type="InterPro" id="IPR024176">
    <property type="entry name" value="Citrate_synthase_bac-typ"/>
</dbReference>
<evidence type="ECO:0000256" key="8">
    <source>
        <dbReference type="PIRSR" id="PIRSR001369-1"/>
    </source>
</evidence>
<evidence type="ECO:0000256" key="6">
    <source>
        <dbReference type="NCBIfam" id="TIGR01798"/>
    </source>
</evidence>
<dbReference type="InterPro" id="IPR036969">
    <property type="entry name" value="Citrate_synthase_sf"/>
</dbReference>
<evidence type="ECO:0000256" key="5">
    <source>
        <dbReference type="ARBA" id="ARBA00049288"/>
    </source>
</evidence>
<evidence type="ECO:0000256" key="1">
    <source>
        <dbReference type="ARBA" id="ARBA00004751"/>
    </source>
</evidence>
<evidence type="ECO:0000256" key="4">
    <source>
        <dbReference type="ARBA" id="ARBA00022679"/>
    </source>
</evidence>
<dbReference type="InterPro" id="IPR002020">
    <property type="entry name" value="Citrate_synthase"/>
</dbReference>
<dbReference type="PIRSF" id="PIRSF001369">
    <property type="entry name" value="Citrate_synth"/>
    <property type="match status" value="1"/>
</dbReference>
<evidence type="ECO:0000256" key="2">
    <source>
        <dbReference type="ARBA" id="ARBA00010566"/>
    </source>
</evidence>
<dbReference type="AlphaFoldDB" id="A0A927RE61"/>
<dbReference type="Gene3D" id="1.10.580.10">
    <property type="entry name" value="Citrate Synthase, domain 1"/>
    <property type="match status" value="1"/>
</dbReference>
<feature type="active site" evidence="8">
    <location>
        <position position="279"/>
    </location>
</feature>
<dbReference type="PROSITE" id="PS00480">
    <property type="entry name" value="CITRATE_SYNTHASE"/>
    <property type="match status" value="1"/>
</dbReference>
<dbReference type="PRINTS" id="PR00143">
    <property type="entry name" value="CITRTSNTHASE"/>
</dbReference>
<sequence length="401" mass="44516">MDISALLKATGHVTLDPGYVNTGACTSAITYIDGDAGVLRYRGYPIAELAEKSNFLEVSYLLIYGALPTQEQYDDFADKVRRHTLLDEDLKRFFDGFPRDAHPMPVLSSAVSALSTFYQDSLDPADPEHVDISTVRLLAKLPTIAAYAYKKTVGQPFLYPDNSLGYVENFLRMTFGLPAEPYEVDPVVAEALDRLFILHADHEQNCSTSTVRLVGSSQANLFASVSAGIHALSGPLHGGANSAVLDMLERIAAEGGDVGHFVERVKNKERGVRLMGFGHRVYKNYDPRAAIVKKSADDVLSRLGKSDQLLDIAKQLEDFALNDDYFIERKLYPNVDFYTGLIYRAMGFPTPMFTVLFAIGRLPGWIAQWREMTADPATKIGRPRQVYTGEQERGFVPISNR</sequence>
<dbReference type="Gene3D" id="1.10.230.10">
    <property type="entry name" value="Cytochrome P450-Terp, domain 2"/>
    <property type="match status" value="1"/>
</dbReference>
<protein>
    <recommendedName>
        <fullName evidence="6 7">Citrate synthase</fullName>
    </recommendedName>
</protein>